<evidence type="ECO:0000256" key="6">
    <source>
        <dbReference type="SAM" id="Phobius"/>
    </source>
</evidence>
<gene>
    <name evidence="7" type="ORF">C7379_10669</name>
</gene>
<evidence type="ECO:0000256" key="4">
    <source>
        <dbReference type="ARBA" id="ARBA00022989"/>
    </source>
</evidence>
<sequence length="444" mass="50384">MSIIRTKNERNKMLRNNILGSGALKSIGLLTSLLIVPVTINYLDNEVYGIWMTISSMLFWIGIFDIGLGNGMRNYLAESISNGDYKRSRKYISTTFSLLSIVAIVIFLMAQIPMSLMNFNWLFNTTHIDNTTLRDALFVAISFTLLNFVLKNIGLVFVALQKYALNDLLNVLGNVISLLIIYLLTKFTTGNLLYVVLVYTGTYTCIYLFAIFPTFRHYPQLKPSLADFDRSIGKQVISKGLGFFIIQITSCLFIFGAANVFITRFCGPSQVTVYNIAYKYFNLLVIAYTVLISPMWNAYTDAYVKKDWIWIEKNFKRSLRFWLLSVMGGLIMLLLGNSFYYLWVGNKVVVPLSVSMSVLAYVCFFNLNNCATYLINGLNKIRIQIITSVSFTVIYFVAVVFVGKQHGIEGIVIAMAASYALMAIIHLYQCHLLIQNKAQGIWNH</sequence>
<accession>A0A2U0UFP8</accession>
<organism evidence="7 8">
    <name type="scientific">Hallella colorans</name>
    <dbReference type="NCBI Taxonomy" id="1703337"/>
    <lineage>
        <taxon>Bacteria</taxon>
        <taxon>Pseudomonadati</taxon>
        <taxon>Bacteroidota</taxon>
        <taxon>Bacteroidia</taxon>
        <taxon>Bacteroidales</taxon>
        <taxon>Prevotellaceae</taxon>
        <taxon>Hallella</taxon>
    </lineage>
</organism>
<evidence type="ECO:0000256" key="5">
    <source>
        <dbReference type="ARBA" id="ARBA00023136"/>
    </source>
</evidence>
<feature type="transmembrane region" description="Helical" evidence="6">
    <location>
        <begin position="136"/>
        <end position="160"/>
    </location>
</feature>
<feature type="transmembrane region" description="Helical" evidence="6">
    <location>
        <begin position="408"/>
        <end position="428"/>
    </location>
</feature>
<keyword evidence="3 6" id="KW-0812">Transmembrane</keyword>
<evidence type="ECO:0000256" key="1">
    <source>
        <dbReference type="ARBA" id="ARBA00004651"/>
    </source>
</evidence>
<comment type="subcellular location">
    <subcellularLocation>
        <location evidence="1">Cell membrane</location>
        <topology evidence="1">Multi-pass membrane protein</topology>
    </subcellularLocation>
</comment>
<feature type="transmembrane region" description="Helical" evidence="6">
    <location>
        <begin position="321"/>
        <end position="343"/>
    </location>
</feature>
<dbReference type="CDD" id="cd12082">
    <property type="entry name" value="MATE_like"/>
    <property type="match status" value="1"/>
</dbReference>
<dbReference type="EMBL" id="QENY01000006">
    <property type="protein sequence ID" value="PVX56497.1"/>
    <property type="molecule type" value="Genomic_DNA"/>
</dbReference>
<feature type="transmembrane region" description="Helical" evidence="6">
    <location>
        <begin position="91"/>
        <end position="116"/>
    </location>
</feature>
<dbReference type="PANTHER" id="PTHR30250:SF11">
    <property type="entry name" value="O-ANTIGEN TRANSPORTER-RELATED"/>
    <property type="match status" value="1"/>
</dbReference>
<feature type="transmembrane region" description="Helical" evidence="6">
    <location>
        <begin position="167"/>
        <end position="185"/>
    </location>
</feature>
<feature type="transmembrane region" description="Helical" evidence="6">
    <location>
        <begin position="48"/>
        <end position="70"/>
    </location>
</feature>
<feature type="transmembrane region" description="Helical" evidence="6">
    <location>
        <begin position="191"/>
        <end position="215"/>
    </location>
</feature>
<feature type="transmembrane region" description="Helical" evidence="6">
    <location>
        <begin position="383"/>
        <end position="402"/>
    </location>
</feature>
<dbReference type="RefSeq" id="WP_116616177.1">
    <property type="nucleotide sequence ID" value="NZ_QENY01000006.1"/>
</dbReference>
<keyword evidence="5 6" id="KW-0472">Membrane</keyword>
<dbReference type="InterPro" id="IPR050833">
    <property type="entry name" value="Poly_Biosynth_Transport"/>
</dbReference>
<dbReference type="AlphaFoldDB" id="A0A2U0UFP8"/>
<feature type="transmembrane region" description="Helical" evidence="6">
    <location>
        <begin position="21"/>
        <end position="42"/>
    </location>
</feature>
<reference evidence="7 8" key="1">
    <citation type="submission" date="2018-05" db="EMBL/GenBank/DDBJ databases">
        <title>Genomic Encyclopedia of Type Strains, Phase IV (KMG-IV): sequencing the most valuable type-strain genomes for metagenomic binning, comparative biology and taxonomic classification.</title>
        <authorList>
            <person name="Goeker M."/>
        </authorList>
    </citation>
    <scope>NUCLEOTIDE SEQUENCE [LARGE SCALE GENOMIC DNA]</scope>
    <source>
        <strain evidence="7 8">DSM 100333</strain>
    </source>
</reference>
<feature type="transmembrane region" description="Helical" evidence="6">
    <location>
        <begin position="236"/>
        <end position="260"/>
    </location>
</feature>
<evidence type="ECO:0000256" key="2">
    <source>
        <dbReference type="ARBA" id="ARBA00022475"/>
    </source>
</evidence>
<evidence type="ECO:0000256" key="3">
    <source>
        <dbReference type="ARBA" id="ARBA00022692"/>
    </source>
</evidence>
<comment type="caution">
    <text evidence="7">The sequence shown here is derived from an EMBL/GenBank/DDBJ whole genome shotgun (WGS) entry which is preliminary data.</text>
</comment>
<keyword evidence="8" id="KW-1185">Reference proteome</keyword>
<keyword evidence="4 6" id="KW-1133">Transmembrane helix</keyword>
<dbReference type="GO" id="GO:0005886">
    <property type="term" value="C:plasma membrane"/>
    <property type="evidence" value="ECO:0007669"/>
    <property type="project" value="UniProtKB-SubCell"/>
</dbReference>
<protein>
    <submittedName>
        <fullName evidence="7">O-antigen/teichoic acid export membrane protein</fullName>
    </submittedName>
</protein>
<dbReference type="PANTHER" id="PTHR30250">
    <property type="entry name" value="PST FAMILY PREDICTED COLANIC ACID TRANSPORTER"/>
    <property type="match status" value="1"/>
</dbReference>
<evidence type="ECO:0000313" key="8">
    <source>
        <dbReference type="Proteomes" id="UP000245870"/>
    </source>
</evidence>
<dbReference type="Proteomes" id="UP000245870">
    <property type="component" value="Unassembled WGS sequence"/>
</dbReference>
<proteinExistence type="predicted"/>
<evidence type="ECO:0000313" key="7">
    <source>
        <dbReference type="EMBL" id="PVX56497.1"/>
    </source>
</evidence>
<dbReference type="OrthoDB" id="512217at2"/>
<feature type="transmembrane region" description="Helical" evidence="6">
    <location>
        <begin position="280"/>
        <end position="300"/>
    </location>
</feature>
<feature type="transmembrane region" description="Helical" evidence="6">
    <location>
        <begin position="349"/>
        <end position="371"/>
    </location>
</feature>
<name>A0A2U0UFP8_9BACT</name>
<keyword evidence="2" id="KW-1003">Cell membrane</keyword>